<evidence type="ECO:0000313" key="2">
    <source>
        <dbReference type="Proteomes" id="UP000568888"/>
    </source>
</evidence>
<organism evidence="1 2">
    <name type="scientific">Geomonas paludis</name>
    <dbReference type="NCBI Taxonomy" id="2740185"/>
    <lineage>
        <taxon>Bacteria</taxon>
        <taxon>Pseudomonadati</taxon>
        <taxon>Thermodesulfobacteriota</taxon>
        <taxon>Desulfuromonadia</taxon>
        <taxon>Geobacterales</taxon>
        <taxon>Geobacteraceae</taxon>
        <taxon>Geomonas</taxon>
    </lineage>
</organism>
<name>A0A6V8MRS8_9BACT</name>
<dbReference type="AlphaFoldDB" id="A0A6V8MRS8"/>
<reference evidence="2" key="1">
    <citation type="submission" date="2020-06" db="EMBL/GenBank/DDBJ databases">
        <title>Draft genomic sequecing of Geomonas sp. Red736.</title>
        <authorList>
            <person name="Itoh H."/>
            <person name="Xu Z.X."/>
            <person name="Ushijima N."/>
            <person name="Masuda Y."/>
            <person name="Shiratori Y."/>
            <person name="Senoo K."/>
        </authorList>
    </citation>
    <scope>NUCLEOTIDE SEQUENCE [LARGE SCALE GENOMIC DNA]</scope>
    <source>
        <strain evidence="2">Red736</strain>
    </source>
</reference>
<evidence type="ECO:0000313" key="1">
    <source>
        <dbReference type="EMBL" id="GFO62818.1"/>
    </source>
</evidence>
<proteinExistence type="predicted"/>
<gene>
    <name evidence="1" type="ORF">GMPD_07370</name>
</gene>
<sequence>MGLLLMRRRLLAYISTLRVRRVIFVGCTLALSAVLLLVLLVASLPALLSTAPAQSLLRLGISKALKKPVSWSDFQVSWSDGIALTGLVLGDGPPPLLHASLQQLKLEPGLSRDQATRRWCVSVDLKVKKLEAELAPGPPKPPEAKPLKDPLTRIAEGVQKFQSLEWPLPVDLRLSADATPMKIYYADPVSKRELLLSDFSFGLAAPSLSKLPIRSSIAGKVAVDGGKPQPVSLGIEVADLVTASYSIKPSAASLTARADLPGVALSAAGGVTRPEGLKANLALSLPELARLAAPFAKKPLPEPAGKLALDLTARTDRTGDLRVALALDGDRLAVGRLPGRKAGLAPLDLHLRQKLVSNHERQQVSFDEGSLTSPGLITASWHALVDRPTEKSRSVAAQLGSLRLDLGRARQVAAPFLPKNLPLRELQGTASLARLNARLQGPGNDGTIQIEKLAFDLPRLQLALAGGPLQGEGLALSIDKGTVPLKKMKPVRVAADLSWSGRRVDVAGKKPVRIDGMKGGLSLVLTEIDLKGKRALVDARQQLELERVGVGSELALEQLREDLELKARAFTGGALDLALPALQLSARSVQAHQQGKDVTLQPFNARLTAEGVHLPPKGQGTPTVQRATCSLSASDALALEAEAALTGQGRQLAASKGNLRLDLRRLMPVARPFLPAGLDAAGLAAASWDVAAPLPVARLPKEENPLRKAKGSLALLDRAEMALTLNDLDLRLPNAQGTYRVHGLTTAPQLRLALPHPGEPLSVDGGFRFASLDGLSGTAGTLPLQSGTMTLQGELAGWKELRLTEELKVASLGLSQIADVTVGRIDALLEDQGGKFDAATLLKRLDATMFAHLEGNFPAEAKKVLAGWQLAGNVSAGARVDLTAARELRVRGYSKCRDFGVADGKGLAASGVRADLLLDRSYALAQAQGKGEEWVPLSTGLVRPAPVAPLGAANSDLAARIYEDLRGLMGAPRKIGVHRASFKSGAVPIDASALEADLLLEPEALGVSFFQAEVGGGTVRARGLIDLSREVPVLSTYCYFSKLDPVLLFPAAGGQRPGGEGELTGELSLSAPLATEQRALLEGMRLNLNLRRFSSRILDRALFALDPYQRNEKIVAQRKSLQSADLKGLRVSAVDGALDCEGELTVKGIDIAIPRIERLRLSELPIQNELKRLLVSIASSRTLLDLVRSDTLVIDEKGKPSLKRRSNAKN</sequence>
<dbReference type="EMBL" id="BLXY01000001">
    <property type="protein sequence ID" value="GFO62818.1"/>
    <property type="molecule type" value="Genomic_DNA"/>
</dbReference>
<dbReference type="Proteomes" id="UP000568888">
    <property type="component" value="Unassembled WGS sequence"/>
</dbReference>
<accession>A0A6V8MRS8</accession>
<comment type="caution">
    <text evidence="1">The sequence shown here is derived from an EMBL/GenBank/DDBJ whole genome shotgun (WGS) entry which is preliminary data.</text>
</comment>
<protein>
    <submittedName>
        <fullName evidence="1">Uncharacterized protein</fullName>
    </submittedName>
</protein>